<protein>
    <submittedName>
        <fullName evidence="1">Uncharacterized protein</fullName>
    </submittedName>
</protein>
<evidence type="ECO:0000313" key="1">
    <source>
        <dbReference type="EMBL" id="MDP9869041.1"/>
    </source>
</evidence>
<comment type="caution">
    <text evidence="1">The sequence shown here is derived from an EMBL/GenBank/DDBJ whole genome shotgun (WGS) entry which is preliminary data.</text>
</comment>
<organism evidence="1 2">
    <name type="scientific">Streptosporangium brasiliense</name>
    <dbReference type="NCBI Taxonomy" id="47480"/>
    <lineage>
        <taxon>Bacteria</taxon>
        <taxon>Bacillati</taxon>
        <taxon>Actinomycetota</taxon>
        <taxon>Actinomycetes</taxon>
        <taxon>Streptosporangiales</taxon>
        <taxon>Streptosporangiaceae</taxon>
        <taxon>Streptosporangium</taxon>
    </lineage>
</organism>
<sequence length="97" mass="10341">MVEYRLGGSCRTVVHTLRDEHGENAVTAADSAPDDLAVVGEAGKDRDPPGELIELVDAALPAHADHLVAAVQRVPYQVAPEIVRGPATHTFRGFSRC</sequence>
<name>A0ABT9RIC1_9ACTN</name>
<reference evidence="1 2" key="1">
    <citation type="submission" date="2023-07" db="EMBL/GenBank/DDBJ databases">
        <title>Sequencing the genomes of 1000 actinobacteria strains.</title>
        <authorList>
            <person name="Klenk H.-P."/>
        </authorList>
    </citation>
    <scope>NUCLEOTIDE SEQUENCE [LARGE SCALE GENOMIC DNA]</scope>
    <source>
        <strain evidence="1 2">DSM 44109</strain>
    </source>
</reference>
<evidence type="ECO:0000313" key="2">
    <source>
        <dbReference type="Proteomes" id="UP001230426"/>
    </source>
</evidence>
<keyword evidence="2" id="KW-1185">Reference proteome</keyword>
<proteinExistence type="predicted"/>
<dbReference type="EMBL" id="JAUSRB010000002">
    <property type="protein sequence ID" value="MDP9869041.1"/>
    <property type="molecule type" value="Genomic_DNA"/>
</dbReference>
<dbReference type="Proteomes" id="UP001230426">
    <property type="component" value="Unassembled WGS sequence"/>
</dbReference>
<gene>
    <name evidence="1" type="ORF">J2S55_008307</name>
</gene>
<accession>A0ABT9RIC1</accession>
<dbReference type="RefSeq" id="WP_370879754.1">
    <property type="nucleotide sequence ID" value="NZ_JAUSRB010000002.1"/>
</dbReference>